<dbReference type="RefSeq" id="WP_149266619.1">
    <property type="nucleotide sequence ID" value="NZ_VFJB01000006.1"/>
</dbReference>
<name>A0A5A8F736_9BACT</name>
<reference evidence="1 2" key="1">
    <citation type="submission" date="2019-06" db="EMBL/GenBank/DDBJ databases">
        <title>Genomic insights into carbon and energy metabolism of Deferribacter autotrophicus revealed new metabolic traits in the phylum Deferribacteres.</title>
        <authorList>
            <person name="Slobodkin A.I."/>
            <person name="Slobodkina G.B."/>
            <person name="Allioux M."/>
            <person name="Alain K."/>
            <person name="Jebbar M."/>
            <person name="Shadrin V."/>
            <person name="Kublanov I.V."/>
            <person name="Toshchakov S.V."/>
            <person name="Bonch-Osmolovskaya E.A."/>
        </authorList>
    </citation>
    <scope>NUCLEOTIDE SEQUENCE [LARGE SCALE GENOMIC DNA]</scope>
    <source>
        <strain evidence="1 2">SL50</strain>
    </source>
</reference>
<dbReference type="OrthoDB" id="9799351at2"/>
<gene>
    <name evidence="1" type="ORF">FHQ18_07840</name>
</gene>
<evidence type="ECO:0008006" key="3">
    <source>
        <dbReference type="Google" id="ProtNLM"/>
    </source>
</evidence>
<dbReference type="EMBL" id="VFJB01000006">
    <property type="protein sequence ID" value="KAA0257646.1"/>
    <property type="molecule type" value="Genomic_DNA"/>
</dbReference>
<evidence type="ECO:0000313" key="2">
    <source>
        <dbReference type="Proteomes" id="UP000322876"/>
    </source>
</evidence>
<comment type="caution">
    <text evidence="1">The sequence shown here is derived from an EMBL/GenBank/DDBJ whole genome shotgun (WGS) entry which is preliminary data.</text>
</comment>
<dbReference type="Proteomes" id="UP000322876">
    <property type="component" value="Unassembled WGS sequence"/>
</dbReference>
<proteinExistence type="predicted"/>
<protein>
    <recommendedName>
        <fullName evidence="3">DUF2281 domain-containing protein</fullName>
    </recommendedName>
</protein>
<keyword evidence="2" id="KW-1185">Reference proteome</keyword>
<dbReference type="AlphaFoldDB" id="A0A5A8F736"/>
<organism evidence="1 2">
    <name type="scientific">Deferribacter autotrophicus</name>
    <dbReference type="NCBI Taxonomy" id="500465"/>
    <lineage>
        <taxon>Bacteria</taxon>
        <taxon>Pseudomonadati</taxon>
        <taxon>Deferribacterota</taxon>
        <taxon>Deferribacteres</taxon>
        <taxon>Deferribacterales</taxon>
        <taxon>Deferribacteraceae</taxon>
        <taxon>Deferribacter</taxon>
    </lineage>
</organism>
<accession>A0A5A8F736</accession>
<sequence length="68" mass="8286">MKSVKQVIDLDILPEGAKKELFNFYELLLKKYKISKENKLTDDVDKFFEKYALNLDNFKFKREEIHER</sequence>
<evidence type="ECO:0000313" key="1">
    <source>
        <dbReference type="EMBL" id="KAA0257646.1"/>
    </source>
</evidence>